<feature type="region of interest" description="Disordered" evidence="1">
    <location>
        <begin position="129"/>
        <end position="178"/>
    </location>
</feature>
<reference evidence="3" key="1">
    <citation type="submission" date="2019-12" db="UniProtKB">
        <authorList>
            <consortium name="WormBaseParasite"/>
        </authorList>
    </citation>
    <scope>IDENTIFICATION</scope>
</reference>
<organism evidence="2 3">
    <name type="scientific">Trichuris muris</name>
    <name type="common">Mouse whipworm</name>
    <dbReference type="NCBI Taxonomy" id="70415"/>
    <lineage>
        <taxon>Eukaryota</taxon>
        <taxon>Metazoa</taxon>
        <taxon>Ecdysozoa</taxon>
        <taxon>Nematoda</taxon>
        <taxon>Enoplea</taxon>
        <taxon>Dorylaimia</taxon>
        <taxon>Trichinellida</taxon>
        <taxon>Trichuridae</taxon>
        <taxon>Trichuris</taxon>
    </lineage>
</organism>
<proteinExistence type="predicted"/>
<dbReference type="STRING" id="70415.A0A5S6Q5V6"/>
<evidence type="ECO:0000256" key="1">
    <source>
        <dbReference type="SAM" id="MobiDB-lite"/>
    </source>
</evidence>
<feature type="compositionally biased region" description="Basic and acidic residues" evidence="1">
    <location>
        <begin position="134"/>
        <end position="144"/>
    </location>
</feature>
<protein>
    <submittedName>
        <fullName evidence="3">Uncharacterized protein</fullName>
    </submittedName>
</protein>
<keyword evidence="2" id="KW-1185">Reference proteome</keyword>
<dbReference type="Proteomes" id="UP000046395">
    <property type="component" value="Unassembled WGS sequence"/>
</dbReference>
<dbReference type="WBParaSite" id="TMUE_1000002656.1">
    <property type="protein sequence ID" value="TMUE_1000002656.1"/>
    <property type="gene ID" value="WBGene00298420"/>
</dbReference>
<accession>A0A5S6Q5V6</accession>
<dbReference type="AlphaFoldDB" id="A0A5S6Q5V6"/>
<name>A0A5S6Q5V6_TRIMR</name>
<evidence type="ECO:0000313" key="3">
    <source>
        <dbReference type="WBParaSite" id="TMUE_1000002656.1"/>
    </source>
</evidence>
<evidence type="ECO:0000313" key="2">
    <source>
        <dbReference type="Proteomes" id="UP000046395"/>
    </source>
</evidence>
<sequence>MHASPIISMPVSPVRRKKLLDICSAPLKHLPPRKTVPQSSTAPLYCPPGYHRPPPKNLPAPPRGRYRPLENHWTRRCRQDEVERNIINAKGTRRFAVGDPVYMRNYQDGQKWIPAFITGMTGPRSYTLSTWEGEPERRHIDQVRSRTLSTHGDAPNKEVDDTETQYGGAQRNKDNRPA</sequence>